<evidence type="ECO:0000256" key="1">
    <source>
        <dbReference type="SAM" id="Phobius"/>
    </source>
</evidence>
<keyword evidence="1" id="KW-1133">Transmembrane helix</keyword>
<keyword evidence="1" id="KW-0472">Membrane</keyword>
<dbReference type="InterPro" id="IPR058208">
    <property type="entry name" value="PACE"/>
</dbReference>
<name>A0A1M7E0Y1_9GAMM</name>
<dbReference type="InterPro" id="IPR007896">
    <property type="entry name" value="BTP_bacteria"/>
</dbReference>
<dbReference type="NCBIfam" id="NF033664">
    <property type="entry name" value="PACE_transport"/>
    <property type="match status" value="1"/>
</dbReference>
<feature type="domain" description="Chlorhexidine efflux transporter" evidence="2">
    <location>
        <begin position="2"/>
        <end position="64"/>
    </location>
</feature>
<evidence type="ECO:0000259" key="2">
    <source>
        <dbReference type="Pfam" id="PF05232"/>
    </source>
</evidence>
<dbReference type="STRING" id="44933.SAMN05660971_01570"/>
<dbReference type="Proteomes" id="UP000321726">
    <property type="component" value="Unassembled WGS sequence"/>
</dbReference>
<reference evidence="4 5" key="1">
    <citation type="submission" date="2016-11" db="EMBL/GenBank/DDBJ databases">
        <authorList>
            <person name="Jaros S."/>
            <person name="Januszkiewicz K."/>
            <person name="Wedrychowicz H."/>
        </authorList>
    </citation>
    <scope>NUCLEOTIDE SEQUENCE [LARGE SCALE GENOMIC DNA]</scope>
    <source>
        <strain evidence="4 5">DSM 4740</strain>
    </source>
</reference>
<gene>
    <name evidence="3" type="ORF">HCU01_08390</name>
    <name evidence="4" type="ORF">SAMN05660971_01570</name>
</gene>
<dbReference type="Pfam" id="PF05232">
    <property type="entry name" value="BTP"/>
    <property type="match status" value="2"/>
</dbReference>
<evidence type="ECO:0000313" key="5">
    <source>
        <dbReference type="Proteomes" id="UP000184123"/>
    </source>
</evidence>
<dbReference type="Proteomes" id="UP000184123">
    <property type="component" value="Unassembled WGS sequence"/>
</dbReference>
<keyword evidence="6" id="KW-1185">Reference proteome</keyword>
<feature type="transmembrane region" description="Helical" evidence="1">
    <location>
        <begin position="103"/>
        <end position="125"/>
    </location>
</feature>
<proteinExistence type="predicted"/>
<dbReference type="EMBL" id="FRCA01000003">
    <property type="protein sequence ID" value="SHL85411.1"/>
    <property type="molecule type" value="Genomic_DNA"/>
</dbReference>
<dbReference type="EMBL" id="BJXU01000030">
    <property type="protein sequence ID" value="GEN22890.1"/>
    <property type="molecule type" value="Genomic_DNA"/>
</dbReference>
<evidence type="ECO:0000313" key="4">
    <source>
        <dbReference type="EMBL" id="SHL85411.1"/>
    </source>
</evidence>
<dbReference type="RefSeq" id="WP_073434456.1">
    <property type="nucleotide sequence ID" value="NZ_BJXU01000030.1"/>
</dbReference>
<keyword evidence="1" id="KW-0812">Transmembrane</keyword>
<organism evidence="4 5">
    <name type="scientific">Halomonas cupida</name>
    <dbReference type="NCBI Taxonomy" id="44933"/>
    <lineage>
        <taxon>Bacteria</taxon>
        <taxon>Pseudomonadati</taxon>
        <taxon>Pseudomonadota</taxon>
        <taxon>Gammaproteobacteria</taxon>
        <taxon>Oceanospirillales</taxon>
        <taxon>Halomonadaceae</taxon>
        <taxon>Halomonas</taxon>
    </lineage>
</organism>
<protein>
    <submittedName>
        <fullName evidence="3 4">Membrane protein</fullName>
    </submittedName>
</protein>
<evidence type="ECO:0000313" key="6">
    <source>
        <dbReference type="Proteomes" id="UP000321726"/>
    </source>
</evidence>
<feature type="transmembrane region" description="Helical" evidence="1">
    <location>
        <begin position="12"/>
        <end position="31"/>
    </location>
</feature>
<evidence type="ECO:0000313" key="3">
    <source>
        <dbReference type="EMBL" id="GEN22890.1"/>
    </source>
</evidence>
<reference evidence="3 6" key="2">
    <citation type="submission" date="2019-07" db="EMBL/GenBank/DDBJ databases">
        <title>Whole genome shotgun sequence of Halomonas cupida NBRC 102219.</title>
        <authorList>
            <person name="Hosoyama A."/>
            <person name="Uohara A."/>
            <person name="Ohji S."/>
            <person name="Ichikawa N."/>
        </authorList>
    </citation>
    <scope>NUCLEOTIDE SEQUENCE [LARGE SCALE GENOMIC DNA]</scope>
    <source>
        <strain evidence="3 6">NBRC 102219</strain>
    </source>
</reference>
<dbReference type="OrthoDB" id="1631120at2"/>
<feature type="transmembrane region" description="Helical" evidence="1">
    <location>
        <begin position="37"/>
        <end position="58"/>
    </location>
</feature>
<feature type="transmembrane region" description="Helical" evidence="1">
    <location>
        <begin position="78"/>
        <end position="97"/>
    </location>
</feature>
<sequence length="139" mass="15655">MRSFKERLAHMSLFELGGLVIVTPLASWLSGHGLGEIGVLAAALATVAMLWNLVWNWCFDRLVPTRQRSLAQRFAQAFGFELGLLITTLPAVAWWLNIGLLEAFWLDAGFMLFFLVYAMAFNSIFDRIMIRRMAKGAEA</sequence>
<feature type="domain" description="Chlorhexidine efflux transporter" evidence="2">
    <location>
        <begin position="68"/>
        <end position="130"/>
    </location>
</feature>
<accession>A0A1M7E0Y1</accession>
<dbReference type="AlphaFoldDB" id="A0A1M7E0Y1"/>